<feature type="domain" description="TAFII55 protein conserved region" evidence="8">
    <location>
        <begin position="16"/>
        <end position="176"/>
    </location>
</feature>
<feature type="compositionally biased region" description="Polar residues" evidence="7">
    <location>
        <begin position="213"/>
        <end position="230"/>
    </location>
</feature>
<evidence type="ECO:0000256" key="2">
    <source>
        <dbReference type="ARBA" id="ARBA00009368"/>
    </source>
</evidence>
<keyword evidence="6" id="KW-0175">Coiled coil</keyword>
<dbReference type="AlphaFoldDB" id="A0AAV9I2X9"/>
<keyword evidence="5" id="KW-0539">Nucleus</keyword>
<comment type="subcellular location">
    <subcellularLocation>
        <location evidence="1">Nucleus</location>
    </subcellularLocation>
</comment>
<dbReference type="Proteomes" id="UP001300502">
    <property type="component" value="Unassembled WGS sequence"/>
</dbReference>
<keyword evidence="3" id="KW-0805">Transcription regulation</keyword>
<protein>
    <recommendedName>
        <fullName evidence="8">TAFII55 protein conserved region domain-containing protein</fullName>
    </recommendedName>
</protein>
<dbReference type="PANTHER" id="PTHR12228:SF0">
    <property type="entry name" value="TATA-BOX BINDING PROTEIN ASSOCIATED FACTOR 7"/>
    <property type="match status" value="1"/>
</dbReference>
<dbReference type="InterPro" id="IPR006751">
    <property type="entry name" value="TAFII55_prot_cons_reg"/>
</dbReference>
<evidence type="ECO:0000256" key="4">
    <source>
        <dbReference type="ARBA" id="ARBA00023163"/>
    </source>
</evidence>
<dbReference type="Pfam" id="PF04658">
    <property type="entry name" value="TAFII55_N"/>
    <property type="match status" value="1"/>
</dbReference>
<gene>
    <name evidence="9" type="ORF">GAYE_PCTG10G0441</name>
</gene>
<evidence type="ECO:0000256" key="1">
    <source>
        <dbReference type="ARBA" id="ARBA00004123"/>
    </source>
</evidence>
<evidence type="ECO:0000256" key="6">
    <source>
        <dbReference type="SAM" id="Coils"/>
    </source>
</evidence>
<feature type="region of interest" description="Disordered" evidence="7">
    <location>
        <begin position="169"/>
        <end position="297"/>
    </location>
</feature>
<evidence type="ECO:0000256" key="7">
    <source>
        <dbReference type="SAM" id="MobiDB-lite"/>
    </source>
</evidence>
<evidence type="ECO:0000259" key="8">
    <source>
        <dbReference type="SMART" id="SM01370"/>
    </source>
</evidence>
<dbReference type="SMART" id="SM01370">
    <property type="entry name" value="TAFII55_N"/>
    <property type="match status" value="1"/>
</dbReference>
<evidence type="ECO:0000313" key="10">
    <source>
        <dbReference type="Proteomes" id="UP001300502"/>
    </source>
</evidence>
<proteinExistence type="inferred from homology"/>
<dbReference type="GO" id="GO:0005669">
    <property type="term" value="C:transcription factor TFIID complex"/>
    <property type="evidence" value="ECO:0007669"/>
    <property type="project" value="InterPro"/>
</dbReference>
<dbReference type="GO" id="GO:0016251">
    <property type="term" value="F:RNA polymerase II general transcription initiation factor activity"/>
    <property type="evidence" value="ECO:0007669"/>
    <property type="project" value="TreeGrafter"/>
</dbReference>
<evidence type="ECO:0000256" key="5">
    <source>
        <dbReference type="ARBA" id="ARBA00023242"/>
    </source>
</evidence>
<feature type="coiled-coil region" evidence="6">
    <location>
        <begin position="302"/>
        <end position="359"/>
    </location>
</feature>
<dbReference type="InterPro" id="IPR037817">
    <property type="entry name" value="TAF7"/>
</dbReference>
<feature type="compositionally biased region" description="Polar residues" evidence="7">
    <location>
        <begin position="277"/>
        <end position="290"/>
    </location>
</feature>
<dbReference type="GO" id="GO:0051123">
    <property type="term" value="P:RNA polymerase II preinitiation complex assembly"/>
    <property type="evidence" value="ECO:0007669"/>
    <property type="project" value="TreeGrafter"/>
</dbReference>
<keyword evidence="4" id="KW-0804">Transcription</keyword>
<organism evidence="9 10">
    <name type="scientific">Galdieria yellowstonensis</name>
    <dbReference type="NCBI Taxonomy" id="3028027"/>
    <lineage>
        <taxon>Eukaryota</taxon>
        <taxon>Rhodophyta</taxon>
        <taxon>Bangiophyceae</taxon>
        <taxon>Galdieriales</taxon>
        <taxon>Galdieriaceae</taxon>
        <taxon>Galdieria</taxon>
    </lineage>
</organism>
<dbReference type="PANTHER" id="PTHR12228">
    <property type="entry name" value="TRANSCRIPTION INITIATION FACTOR TFIID 55 KD SUBUNIT-RELATED"/>
    <property type="match status" value="1"/>
</dbReference>
<keyword evidence="10" id="KW-1185">Reference proteome</keyword>
<sequence>MNMSSSSNNKLYRQLDEKQVILRLPPALATLVHQQLDEKLANGQSELDYKIEFTDNRHALFHCEGKTYAAVLFDLPCIVESSRLGDAKKLYKNTDVHQVLQVDPTPITQPTEKTETDFSLEDGITHVTKGAKTRFRKDPPEYSPERVAFVEGLMKHVFELKYNLVKGDSAHKEDVEISEEEEEEEDEDLTTEQQQKTPTDAWKRNPSPVPQAPQENNLHSGDIRWTTSRTKGTDDHNTMVLEQESTAPAVEGASQVKAASASDEQPLKSEPLDSAQEKNLNAPSSPQIEPQQVLEAQRKAERFKLEKSIEAQQSKIRQTEEKISALANPGMKKRMQQHLVEMKQELVRLEEALEKHDKEYNA</sequence>
<accession>A0AAV9I2X9</accession>
<name>A0AAV9I2X9_9RHOD</name>
<dbReference type="EMBL" id="JANCYU010000006">
    <property type="protein sequence ID" value="KAK4522551.1"/>
    <property type="molecule type" value="Genomic_DNA"/>
</dbReference>
<evidence type="ECO:0000313" key="9">
    <source>
        <dbReference type="EMBL" id="KAK4522551.1"/>
    </source>
</evidence>
<comment type="caution">
    <text evidence="9">The sequence shown here is derived from an EMBL/GenBank/DDBJ whole genome shotgun (WGS) entry which is preliminary data.</text>
</comment>
<reference evidence="9 10" key="1">
    <citation type="submission" date="2022-07" db="EMBL/GenBank/DDBJ databases">
        <title>Genome-wide signatures of adaptation to extreme environments.</title>
        <authorList>
            <person name="Cho C.H."/>
            <person name="Yoon H.S."/>
        </authorList>
    </citation>
    <scope>NUCLEOTIDE SEQUENCE [LARGE SCALE GENOMIC DNA]</scope>
    <source>
        <strain evidence="9 10">108.79 E11</strain>
    </source>
</reference>
<comment type="similarity">
    <text evidence="2">Belongs to the TAF7 family.</text>
</comment>
<evidence type="ECO:0000256" key="3">
    <source>
        <dbReference type="ARBA" id="ARBA00023015"/>
    </source>
</evidence>
<feature type="compositionally biased region" description="Acidic residues" evidence="7">
    <location>
        <begin position="176"/>
        <end position="190"/>
    </location>
</feature>